<evidence type="ECO:0000313" key="2">
    <source>
        <dbReference type="Proteomes" id="UP000824533"/>
    </source>
</evidence>
<name>A0ACC1CEJ9_9NEOP</name>
<gene>
    <name evidence="1" type="ORF">K1T71_014603</name>
</gene>
<proteinExistence type="predicted"/>
<reference evidence="1 2" key="1">
    <citation type="journal article" date="2021" name="Front. Genet.">
        <title>Chromosome-Level Genome Assembly Reveals Significant Gene Expansion in the Toll and IMD Signaling Pathways of Dendrolimus kikuchii.</title>
        <authorList>
            <person name="Zhou J."/>
            <person name="Wu P."/>
            <person name="Xiong Z."/>
            <person name="Liu N."/>
            <person name="Zhao N."/>
            <person name="Ji M."/>
            <person name="Qiu Y."/>
            <person name="Yang B."/>
        </authorList>
    </citation>
    <scope>NUCLEOTIDE SEQUENCE [LARGE SCALE GENOMIC DNA]</scope>
    <source>
        <strain evidence="1">Ann1</strain>
    </source>
</reference>
<comment type="caution">
    <text evidence="1">The sequence shown here is derived from an EMBL/GenBank/DDBJ whole genome shotgun (WGS) entry which is preliminary data.</text>
</comment>
<accession>A0ACC1CEJ9</accession>
<dbReference type="EMBL" id="CM034415">
    <property type="protein sequence ID" value="KAJ0169997.1"/>
    <property type="molecule type" value="Genomic_DNA"/>
</dbReference>
<dbReference type="Proteomes" id="UP000824533">
    <property type="component" value="Linkage Group LG29"/>
</dbReference>
<sequence>MEGLNEYTIYGKCRCCLVVGNHRDLNEEYYRNGAREVYFETFINCFNLILSINPNITPLICSTCVYRLQEANNFKTLVINNEKALLNVLSGETPSLGFQCDPLSSFVTVPIETLDSSKSIKSEFDKDLKLEAEPYDDNETDENIDVLVKFERCKDFDIIEGEKELLERFPTKSLKCLPNRENMYKICPRFVWHLDKMKDKAITAQSIEKKFYHKQESHRLTKNRVHITEKLAHAINACTILEHSNAVAFKSKMRSGYPCFYCREIYENMDLLREHQLKHSKENLFKLLTNYRSHCLVVYADVTNLKCVICDSDIKTLKELKCHLKVVHGKRIYEQFTDRVIPFKLVGNSDYECQVCGFNFETFGAVERHMNVHYRNFVCEKCGAGFITNQRLKVHTYTQHKEGTYPCEKCKKTFPTYSKYKVHYDVMHNNKKPNTCGKCSEKFVDYFTKQKHMVEKHGIKPILYKCNVCEKAFTRRYTLSLHLKRCHLDEKDIKCDFCPYMCFTKTELRAHMLKHGAEKSHECIICKKSYARKKTLKEHMRIHTNDRRYVCSVCGQAFIQNCSLKQHLKTHHGEQDFLLNVGV</sequence>
<evidence type="ECO:0000313" key="1">
    <source>
        <dbReference type="EMBL" id="KAJ0169997.1"/>
    </source>
</evidence>
<organism evidence="1 2">
    <name type="scientific">Dendrolimus kikuchii</name>
    <dbReference type="NCBI Taxonomy" id="765133"/>
    <lineage>
        <taxon>Eukaryota</taxon>
        <taxon>Metazoa</taxon>
        <taxon>Ecdysozoa</taxon>
        <taxon>Arthropoda</taxon>
        <taxon>Hexapoda</taxon>
        <taxon>Insecta</taxon>
        <taxon>Pterygota</taxon>
        <taxon>Neoptera</taxon>
        <taxon>Endopterygota</taxon>
        <taxon>Lepidoptera</taxon>
        <taxon>Glossata</taxon>
        <taxon>Ditrysia</taxon>
        <taxon>Bombycoidea</taxon>
        <taxon>Lasiocampidae</taxon>
        <taxon>Dendrolimus</taxon>
    </lineage>
</organism>
<protein>
    <submittedName>
        <fullName evidence="1">Uncharacterized protein</fullName>
    </submittedName>
</protein>
<keyword evidence="2" id="KW-1185">Reference proteome</keyword>